<organism evidence="2 3">
    <name type="scientific">Streptacidiphilus jiangxiensis</name>
    <dbReference type="NCBI Taxonomy" id="235985"/>
    <lineage>
        <taxon>Bacteria</taxon>
        <taxon>Bacillati</taxon>
        <taxon>Actinomycetota</taxon>
        <taxon>Actinomycetes</taxon>
        <taxon>Kitasatosporales</taxon>
        <taxon>Streptomycetaceae</taxon>
        <taxon>Streptacidiphilus</taxon>
    </lineage>
</organism>
<dbReference type="Pfam" id="PF02036">
    <property type="entry name" value="SCP2"/>
    <property type="match status" value="1"/>
</dbReference>
<dbReference type="EMBL" id="FOAZ01000023">
    <property type="protein sequence ID" value="SEM30871.1"/>
    <property type="molecule type" value="Genomic_DNA"/>
</dbReference>
<dbReference type="PANTHER" id="PTHR10094:SF25">
    <property type="entry name" value="SCP2 STEROL-BINDING DOMAIN-CONTAINING PROTEIN 1"/>
    <property type="match status" value="1"/>
</dbReference>
<gene>
    <name evidence="2" type="ORF">SAMN05414137_12374</name>
</gene>
<dbReference type="RefSeq" id="WP_042458199.1">
    <property type="nucleotide sequence ID" value="NZ_BBPN01000051.1"/>
</dbReference>
<proteinExistence type="predicted"/>
<feature type="domain" description="SCP2" evidence="1">
    <location>
        <begin position="58"/>
        <end position="147"/>
    </location>
</feature>
<dbReference type="PANTHER" id="PTHR10094">
    <property type="entry name" value="STEROL CARRIER PROTEIN 2 SCP-2 FAMILY PROTEIN"/>
    <property type="match status" value="1"/>
</dbReference>
<sequence length="152" mass="16732">MTDTAGLADLDFTSVTPQEFARIVKGLSTKELKEVVQDAGLRRRILREVFARMESQFRPENAGQTSAVIRWKVGADGETVFETAIDKGACTVTEGRTEETPKVTLVLGDAEFLNLVSGNANPITLFFSRRLKVVGDLTLAARLTHYFDIPKA</sequence>
<reference evidence="3" key="1">
    <citation type="submission" date="2016-10" db="EMBL/GenBank/DDBJ databases">
        <authorList>
            <person name="Varghese N."/>
        </authorList>
    </citation>
    <scope>NUCLEOTIDE SEQUENCE [LARGE SCALE GENOMIC DNA]</scope>
    <source>
        <strain evidence="3">DSM 45096 / BCRC 16803 / CGMCC 4.1857 / CIP 109030 / JCM 12277 / KCTC 19219 / NBRC 100920 / 33214</strain>
    </source>
</reference>
<keyword evidence="3" id="KW-1185">Reference proteome</keyword>
<dbReference type="OrthoDB" id="5243187at2"/>
<dbReference type="InterPro" id="IPR003033">
    <property type="entry name" value="SCP2_sterol-bd_dom"/>
</dbReference>
<evidence type="ECO:0000313" key="3">
    <source>
        <dbReference type="Proteomes" id="UP000183015"/>
    </source>
</evidence>
<dbReference type="GO" id="GO:0005829">
    <property type="term" value="C:cytosol"/>
    <property type="evidence" value="ECO:0007669"/>
    <property type="project" value="TreeGrafter"/>
</dbReference>
<dbReference type="InterPro" id="IPR036527">
    <property type="entry name" value="SCP2_sterol-bd_dom_sf"/>
</dbReference>
<accession>A0A1H7XAY2</accession>
<evidence type="ECO:0000259" key="1">
    <source>
        <dbReference type="Pfam" id="PF02036"/>
    </source>
</evidence>
<dbReference type="STRING" id="235985.SAMN05414137_12374"/>
<dbReference type="SUPFAM" id="SSF55718">
    <property type="entry name" value="SCP-like"/>
    <property type="match status" value="1"/>
</dbReference>
<name>A0A1H7XAY2_STRJI</name>
<dbReference type="Gene3D" id="3.30.1050.10">
    <property type="entry name" value="SCP2 sterol-binding domain"/>
    <property type="match status" value="1"/>
</dbReference>
<dbReference type="Proteomes" id="UP000183015">
    <property type="component" value="Unassembled WGS sequence"/>
</dbReference>
<dbReference type="eggNOG" id="COG3255">
    <property type="taxonomic scope" value="Bacteria"/>
</dbReference>
<dbReference type="AlphaFoldDB" id="A0A1H7XAY2"/>
<protein>
    <submittedName>
        <fullName evidence="2">SCP-2 sterol transfer family protein</fullName>
    </submittedName>
</protein>
<evidence type="ECO:0000313" key="2">
    <source>
        <dbReference type="EMBL" id="SEM30871.1"/>
    </source>
</evidence>